<dbReference type="EMBL" id="JAQMWT010000443">
    <property type="protein sequence ID" value="KAJ8601226.1"/>
    <property type="molecule type" value="Genomic_DNA"/>
</dbReference>
<gene>
    <name evidence="4" type="ORF">CTAYLR_003223</name>
</gene>
<feature type="transmembrane region" description="Helical" evidence="3">
    <location>
        <begin position="28"/>
        <end position="46"/>
    </location>
</feature>
<dbReference type="InterPro" id="IPR024131">
    <property type="entry name" value="UPF0489"/>
</dbReference>
<protein>
    <submittedName>
        <fullName evidence="4">Uncharacterized protein</fullName>
    </submittedName>
</protein>
<name>A0AAD7UAD8_9STRA</name>
<comment type="similarity">
    <text evidence="1">Belongs to the UPF0489 family.</text>
</comment>
<comment type="caution">
    <text evidence="4">The sequence shown here is derived from an EMBL/GenBank/DDBJ whole genome shotgun (WGS) entry which is preliminary data.</text>
</comment>
<dbReference type="PANTHER" id="PTHR13225">
    <property type="entry name" value="MISEXPRESSION SUPPRESSOR OF RAS 6"/>
    <property type="match status" value="1"/>
</dbReference>
<feature type="region of interest" description="Disordered" evidence="2">
    <location>
        <begin position="47"/>
        <end position="143"/>
    </location>
</feature>
<organism evidence="4 5">
    <name type="scientific">Chrysophaeum taylorii</name>
    <dbReference type="NCBI Taxonomy" id="2483200"/>
    <lineage>
        <taxon>Eukaryota</taxon>
        <taxon>Sar</taxon>
        <taxon>Stramenopiles</taxon>
        <taxon>Ochrophyta</taxon>
        <taxon>Pelagophyceae</taxon>
        <taxon>Pelagomonadales</taxon>
        <taxon>Pelagomonadaceae</taxon>
        <taxon>Chrysophaeum</taxon>
    </lineage>
</organism>
<keyword evidence="3" id="KW-1133">Transmembrane helix</keyword>
<evidence type="ECO:0000313" key="4">
    <source>
        <dbReference type="EMBL" id="KAJ8601226.1"/>
    </source>
</evidence>
<feature type="compositionally biased region" description="Basic residues" evidence="2">
    <location>
        <begin position="82"/>
        <end position="94"/>
    </location>
</feature>
<feature type="compositionally biased region" description="Basic residues" evidence="2">
    <location>
        <begin position="110"/>
        <end position="119"/>
    </location>
</feature>
<dbReference type="PANTHER" id="PTHR13225:SF3">
    <property type="entry name" value="UPF0489 PROTEIN C5ORF22"/>
    <property type="match status" value="1"/>
</dbReference>
<evidence type="ECO:0000256" key="3">
    <source>
        <dbReference type="SAM" id="Phobius"/>
    </source>
</evidence>
<reference evidence="4" key="1">
    <citation type="submission" date="2023-01" db="EMBL/GenBank/DDBJ databases">
        <title>Metagenome sequencing of chrysophaentin producing Chrysophaeum taylorii.</title>
        <authorList>
            <person name="Davison J."/>
            <person name="Bewley C."/>
        </authorList>
    </citation>
    <scope>NUCLEOTIDE SEQUENCE</scope>
    <source>
        <strain evidence="4">NIES-1699</strain>
    </source>
</reference>
<feature type="region of interest" description="Disordered" evidence="2">
    <location>
        <begin position="1"/>
        <end position="25"/>
    </location>
</feature>
<keyword evidence="5" id="KW-1185">Reference proteome</keyword>
<evidence type="ECO:0000256" key="2">
    <source>
        <dbReference type="SAM" id="MobiDB-lite"/>
    </source>
</evidence>
<keyword evidence="3" id="KW-0812">Transmembrane</keyword>
<feature type="compositionally biased region" description="Polar residues" evidence="2">
    <location>
        <begin position="1"/>
        <end position="12"/>
    </location>
</feature>
<proteinExistence type="inferred from homology"/>
<evidence type="ECO:0000313" key="5">
    <source>
        <dbReference type="Proteomes" id="UP001230188"/>
    </source>
</evidence>
<keyword evidence="3" id="KW-0472">Membrane</keyword>
<accession>A0AAD7UAD8</accession>
<feature type="compositionally biased region" description="Basic and acidic residues" evidence="2">
    <location>
        <begin position="120"/>
        <end position="143"/>
    </location>
</feature>
<dbReference type="Proteomes" id="UP001230188">
    <property type="component" value="Unassembled WGS sequence"/>
</dbReference>
<dbReference type="Pfam" id="PF12640">
    <property type="entry name" value="UPF0489"/>
    <property type="match status" value="1"/>
</dbReference>
<evidence type="ECO:0000256" key="1">
    <source>
        <dbReference type="ARBA" id="ARBA00007099"/>
    </source>
</evidence>
<dbReference type="AlphaFoldDB" id="A0AAD7UAD8"/>
<sequence length="581" mass="65159">MRRKGTSSTLPSFANDVEAKKKRADRRALVLIGVAIVAFLTLAVALKSRSKPASSPKRQQQQRHRRATDRAVDDDDDDGKYARKKTPLPPKKKSNPPPPPPARPEEKLPAKKKPPPKPAKRVDSPKVAKKADPVLEKKEAQRRRIEEVTARVQAERARKKKAEVSVVDEHHHVLAYYVRAKRRGLLTGGATVLHVDSHADLGMPETFPDEKVTESRRLEEFSEINDFLVLGAHVGLFDHIVFVEPPWSNQFRCCVYEHNATFEFVVGVDASGELRVDLSGSTARDFERDRFGHVFWRNGERRMGDRAELQRSRPFKVTLIALEHPNLGAAIAAAIDPAKPVVLDVDLDAFATVSPGAIATKARFGLDNTQLETLYHLVWNFPPLGIDYLSRSDPKYRDERGADDFVMRAAQTIGDAAVEDASSRLAAAVGRILDARHVDARRRKAVVDYAAAVDKSGPHYHAAKTRPRPLDARSHANLEAYLEQPFHVPDDIKKELDFVLDDLWRPALVAALPAQPFMIHLVRSPGYMPDDLLPIVECRVLDFISELYDTSLVTYEHRVDVLRTNCAKPRSHYVAIEDSEL</sequence>